<keyword evidence="9" id="KW-1185">Reference proteome</keyword>
<feature type="region of interest" description="Disordered" evidence="6">
    <location>
        <begin position="145"/>
        <end position="227"/>
    </location>
</feature>
<feature type="compositionally biased region" description="Acidic residues" evidence="6">
    <location>
        <begin position="189"/>
        <end position="205"/>
    </location>
</feature>
<dbReference type="PROSITE" id="PS50102">
    <property type="entry name" value="RRM"/>
    <property type="match status" value="3"/>
</dbReference>
<sequence length="617" mass="70561">MLQRKRQWRKIGNLSDKNCNDETNDNTETKPSTESETSENKRHFANLRLKQWRLIVRNLPFKTKKEDLEKEFGKYGTIHELILPPCKDERFPDSCSGFAFIQFQKKEDAKKALEALNMKTVDKRKIAIDWAIPKDDYMTAVYEEKKHNSKVNSEKKEDNHAETSSEKHKLFTDDDDKKMKNEEVNDIHESDDDNGDDNENEDDDSDLVKREENEDDSNEKVTKASKNGAEVAKEDIAVKEGRVIFLKNLSFDTTDDKLEESFSTYGEISLAIICRYGKDGHSKGSAFVHFKSKDSADACLNAIESEHGIVVDQRRISGFRALPRSEMAAMEKERSTKRPKDKRNLHLLRVGLIRQGTAAARGMSESDAEKRIRIALAAKEKLKNLHMFVSPTRLVIHNLPLNLTDRQLRSLCFLAAGNVDAQIKECRIWRDRKPDVKNSTEAKSRGFGFVEFSEHADALACLRKLNNNPETFNDKKRPIVEFSVENLSAIRLREKRMKRSLEKLATIKADGLPGNMSDKTRRDVAETKSQLASSGQKPFPSHLRAKNRKRNDVNGSNVPRKKRRLDDKFTTKRGMNKSIRKVGDSGSKSKVKAKSHGATRKHRMKHSKVKSKYLTAI</sequence>
<organism evidence="8 9">
    <name type="scientific">Gnathostoma spinigerum</name>
    <dbReference type="NCBI Taxonomy" id="75299"/>
    <lineage>
        <taxon>Eukaryota</taxon>
        <taxon>Metazoa</taxon>
        <taxon>Ecdysozoa</taxon>
        <taxon>Nematoda</taxon>
        <taxon>Chromadorea</taxon>
        <taxon>Rhabditida</taxon>
        <taxon>Spirurina</taxon>
        <taxon>Gnathostomatomorpha</taxon>
        <taxon>Gnathostomatoidea</taxon>
        <taxon>Gnathostomatidae</taxon>
        <taxon>Gnathostoma</taxon>
    </lineage>
</organism>
<feature type="region of interest" description="Disordered" evidence="6">
    <location>
        <begin position="510"/>
        <end position="617"/>
    </location>
</feature>
<feature type="compositionally biased region" description="Polar residues" evidence="6">
    <location>
        <begin position="527"/>
        <end position="536"/>
    </location>
</feature>
<dbReference type="SUPFAM" id="SSF54928">
    <property type="entry name" value="RNA-binding domain, RBD"/>
    <property type="match status" value="3"/>
</dbReference>
<evidence type="ECO:0000313" key="9">
    <source>
        <dbReference type="Proteomes" id="UP001608902"/>
    </source>
</evidence>
<protein>
    <recommendedName>
        <fullName evidence="7">RRM domain-containing protein</fullName>
    </recommendedName>
</protein>
<dbReference type="FunFam" id="3.30.70.330:FF:000182">
    <property type="entry name" value="RNA-binding motif protein 28"/>
    <property type="match status" value="1"/>
</dbReference>
<accession>A0ABD6EM30</accession>
<comment type="subcellular location">
    <subcellularLocation>
        <location evidence="1">Nucleus</location>
    </subcellularLocation>
</comment>
<feature type="domain" description="RRM" evidence="7">
    <location>
        <begin position="52"/>
        <end position="133"/>
    </location>
</feature>
<dbReference type="InterPro" id="IPR051945">
    <property type="entry name" value="RRM_MRD1_RNA_proc_ribogen"/>
</dbReference>
<feature type="compositionally biased region" description="Basic residues" evidence="6">
    <location>
        <begin position="589"/>
        <end position="611"/>
    </location>
</feature>
<proteinExistence type="predicted"/>
<feature type="domain" description="RRM" evidence="7">
    <location>
        <begin position="242"/>
        <end position="316"/>
    </location>
</feature>
<dbReference type="Gene3D" id="3.30.70.330">
    <property type="match status" value="3"/>
</dbReference>
<name>A0ABD6EM30_9BILA</name>
<dbReference type="AlphaFoldDB" id="A0ABD6EM30"/>
<gene>
    <name evidence="8" type="ORF">AB6A40_007550</name>
</gene>
<dbReference type="InterPro" id="IPR035979">
    <property type="entry name" value="RBD_domain_sf"/>
</dbReference>
<evidence type="ECO:0000256" key="3">
    <source>
        <dbReference type="ARBA" id="ARBA00022884"/>
    </source>
</evidence>
<feature type="compositionally biased region" description="Basic and acidic residues" evidence="6">
    <location>
        <begin position="206"/>
        <end position="222"/>
    </location>
</feature>
<evidence type="ECO:0000313" key="8">
    <source>
        <dbReference type="EMBL" id="MFH4980841.1"/>
    </source>
</evidence>
<evidence type="ECO:0000256" key="5">
    <source>
        <dbReference type="PROSITE-ProRule" id="PRU00176"/>
    </source>
</evidence>
<feature type="compositionally biased region" description="Basic and acidic residues" evidence="6">
    <location>
        <begin position="27"/>
        <end position="41"/>
    </location>
</feature>
<keyword evidence="3 5" id="KW-0694">RNA-binding</keyword>
<dbReference type="GO" id="GO:0005634">
    <property type="term" value="C:nucleus"/>
    <property type="evidence" value="ECO:0007669"/>
    <property type="project" value="UniProtKB-SubCell"/>
</dbReference>
<dbReference type="InterPro" id="IPR003954">
    <property type="entry name" value="RRM_euk-type"/>
</dbReference>
<dbReference type="GO" id="GO:0003723">
    <property type="term" value="F:RNA binding"/>
    <property type="evidence" value="ECO:0007669"/>
    <property type="project" value="UniProtKB-UniRule"/>
</dbReference>
<comment type="caution">
    <text evidence="8">The sequence shown here is derived from an EMBL/GenBank/DDBJ whole genome shotgun (WGS) entry which is preliminary data.</text>
</comment>
<evidence type="ECO:0000256" key="6">
    <source>
        <dbReference type="SAM" id="MobiDB-lite"/>
    </source>
</evidence>
<keyword evidence="4" id="KW-0539">Nucleus</keyword>
<dbReference type="Pfam" id="PF00076">
    <property type="entry name" value="RRM_1"/>
    <property type="match status" value="3"/>
</dbReference>
<dbReference type="PANTHER" id="PTHR48039">
    <property type="entry name" value="RNA-BINDING MOTIF PROTEIN 14B"/>
    <property type="match status" value="1"/>
</dbReference>
<dbReference type="EMBL" id="JBGFUD010006182">
    <property type="protein sequence ID" value="MFH4980841.1"/>
    <property type="molecule type" value="Genomic_DNA"/>
</dbReference>
<evidence type="ECO:0000259" key="7">
    <source>
        <dbReference type="PROSITE" id="PS50102"/>
    </source>
</evidence>
<feature type="domain" description="RRM" evidence="7">
    <location>
        <begin position="392"/>
        <end position="485"/>
    </location>
</feature>
<evidence type="ECO:0000256" key="1">
    <source>
        <dbReference type="ARBA" id="ARBA00004123"/>
    </source>
</evidence>
<dbReference type="InterPro" id="IPR012677">
    <property type="entry name" value="Nucleotide-bd_a/b_plait_sf"/>
</dbReference>
<dbReference type="SMART" id="SM00361">
    <property type="entry name" value="RRM_1"/>
    <property type="match status" value="2"/>
</dbReference>
<keyword evidence="2" id="KW-0677">Repeat</keyword>
<feature type="compositionally biased region" description="Basic and acidic residues" evidence="6">
    <location>
        <begin position="145"/>
        <end position="188"/>
    </location>
</feature>
<dbReference type="Proteomes" id="UP001608902">
    <property type="component" value="Unassembled WGS sequence"/>
</dbReference>
<reference evidence="8 9" key="1">
    <citation type="submission" date="2024-08" db="EMBL/GenBank/DDBJ databases">
        <title>Gnathostoma spinigerum genome.</title>
        <authorList>
            <person name="Gonzalez-Bertolin B."/>
            <person name="Monzon S."/>
            <person name="Zaballos A."/>
            <person name="Jimenez P."/>
            <person name="Dekumyoy P."/>
            <person name="Varona S."/>
            <person name="Cuesta I."/>
            <person name="Sumanam S."/>
            <person name="Adisakwattana P."/>
            <person name="Gasser R.B."/>
            <person name="Hernandez-Gonzalez A."/>
            <person name="Young N.D."/>
            <person name="Perteguer M.J."/>
        </authorList>
    </citation>
    <scope>NUCLEOTIDE SEQUENCE [LARGE SCALE GENOMIC DNA]</scope>
    <source>
        <strain evidence="8">AL3</strain>
        <tissue evidence="8">Liver</tissue>
    </source>
</reference>
<feature type="region of interest" description="Disordered" evidence="6">
    <location>
        <begin position="1"/>
        <end position="41"/>
    </location>
</feature>
<dbReference type="CDD" id="cd12416">
    <property type="entry name" value="RRM4_RBM28_like"/>
    <property type="match status" value="1"/>
</dbReference>
<dbReference type="InterPro" id="IPR000504">
    <property type="entry name" value="RRM_dom"/>
</dbReference>
<evidence type="ECO:0000256" key="4">
    <source>
        <dbReference type="ARBA" id="ARBA00023242"/>
    </source>
</evidence>
<dbReference type="SMART" id="SM00360">
    <property type="entry name" value="RRM"/>
    <property type="match status" value="3"/>
</dbReference>
<dbReference type="PANTHER" id="PTHR48039:SF5">
    <property type="entry name" value="RNA-BINDING PROTEIN 28"/>
    <property type="match status" value="1"/>
</dbReference>
<evidence type="ECO:0000256" key="2">
    <source>
        <dbReference type="ARBA" id="ARBA00022737"/>
    </source>
</evidence>